<dbReference type="InterPro" id="IPR058306">
    <property type="entry name" value="DUF7993"/>
</dbReference>
<comment type="caution">
    <text evidence="2">The sequence shown here is derived from an EMBL/GenBank/DDBJ whole genome shotgun (WGS) entry which is preliminary data.</text>
</comment>
<sequence>MVEERITDGRRIAQLLASEIDGRDDGELDRLAVTNADRDVEPTSDGAHAYDITLTLTPGQPRTDERIARVFVHEAFARLAFETGSDSAVAASQDLDLRVEQDETTVQPLAVVFVESGAAVKRATTVVERVVRSVTADGTQSRSR</sequence>
<evidence type="ECO:0000259" key="1">
    <source>
        <dbReference type="Pfam" id="PF25956"/>
    </source>
</evidence>
<proteinExistence type="predicted"/>
<feature type="domain" description="DUF7993" evidence="1">
    <location>
        <begin position="1"/>
        <end position="140"/>
    </location>
</feature>
<evidence type="ECO:0000313" key="3">
    <source>
        <dbReference type="Proteomes" id="UP001320972"/>
    </source>
</evidence>
<accession>A0ABT2QIQ7</accession>
<name>A0ABT2QIQ7_9EURY</name>
<evidence type="ECO:0000313" key="2">
    <source>
        <dbReference type="EMBL" id="MCU4974799.1"/>
    </source>
</evidence>
<gene>
    <name evidence="2" type="ORF">OB955_18935</name>
</gene>
<organism evidence="2 3">
    <name type="scientific">Natronoglomus mannanivorans</name>
    <dbReference type="NCBI Taxonomy" id="2979990"/>
    <lineage>
        <taxon>Archaea</taxon>
        <taxon>Methanobacteriati</taxon>
        <taxon>Methanobacteriota</taxon>
        <taxon>Stenosarchaea group</taxon>
        <taxon>Halobacteria</taxon>
        <taxon>Halobacteriales</taxon>
        <taxon>Natrialbaceae</taxon>
        <taxon>Natronoglomus</taxon>
    </lineage>
</organism>
<dbReference type="EMBL" id="JAOPKB010000014">
    <property type="protein sequence ID" value="MCU4974799.1"/>
    <property type="molecule type" value="Genomic_DNA"/>
</dbReference>
<dbReference type="Pfam" id="PF25956">
    <property type="entry name" value="DUF7993"/>
    <property type="match status" value="1"/>
</dbReference>
<reference evidence="2 3" key="1">
    <citation type="submission" date="2022-09" db="EMBL/GenBank/DDBJ databases">
        <title>Enrichment on poylsaccharides allowed isolation of novel metabolic and taxonomic groups of Haloarchaea.</title>
        <authorList>
            <person name="Sorokin D.Y."/>
            <person name="Elcheninov A.G."/>
            <person name="Khizhniak T.V."/>
            <person name="Kolganova T.V."/>
            <person name="Kublanov I.V."/>
        </authorList>
    </citation>
    <scope>NUCLEOTIDE SEQUENCE [LARGE SCALE GENOMIC DNA]</scope>
    <source>
        <strain evidence="2 3">AArc-m2/3/4</strain>
    </source>
</reference>
<dbReference type="RefSeq" id="WP_338008745.1">
    <property type="nucleotide sequence ID" value="NZ_JAOPKB010000014.1"/>
</dbReference>
<keyword evidence="3" id="KW-1185">Reference proteome</keyword>
<dbReference type="Proteomes" id="UP001320972">
    <property type="component" value="Unassembled WGS sequence"/>
</dbReference>
<protein>
    <recommendedName>
        <fullName evidence="1">DUF7993 domain-containing protein</fullName>
    </recommendedName>
</protein>